<evidence type="ECO:0000256" key="2">
    <source>
        <dbReference type="ARBA" id="ARBA00023175"/>
    </source>
</evidence>
<organism evidence="6 7">
    <name type="scientific">Coptis chinensis</name>
    <dbReference type="NCBI Taxonomy" id="261450"/>
    <lineage>
        <taxon>Eukaryota</taxon>
        <taxon>Viridiplantae</taxon>
        <taxon>Streptophyta</taxon>
        <taxon>Embryophyta</taxon>
        <taxon>Tracheophyta</taxon>
        <taxon>Spermatophyta</taxon>
        <taxon>Magnoliopsida</taxon>
        <taxon>Ranunculales</taxon>
        <taxon>Ranunculaceae</taxon>
        <taxon>Coptidoideae</taxon>
        <taxon>Coptis</taxon>
    </lineage>
</organism>
<dbReference type="GO" id="GO:0007018">
    <property type="term" value="P:microtubule-based movement"/>
    <property type="evidence" value="ECO:0007669"/>
    <property type="project" value="InterPro"/>
</dbReference>
<dbReference type="PANTHER" id="PTHR47968:SF75">
    <property type="entry name" value="CENTROMERE-ASSOCIATED PROTEIN E"/>
    <property type="match status" value="1"/>
</dbReference>
<keyword evidence="7" id="KW-1185">Reference proteome</keyword>
<keyword evidence="2" id="KW-0505">Motor protein</keyword>
<feature type="coiled-coil region" evidence="4">
    <location>
        <begin position="168"/>
        <end position="198"/>
    </location>
</feature>
<evidence type="ECO:0000313" key="7">
    <source>
        <dbReference type="Proteomes" id="UP000631114"/>
    </source>
</evidence>
<proteinExistence type="inferred from homology"/>
<feature type="domain" description="Kinesin motor" evidence="5">
    <location>
        <begin position="1"/>
        <end position="188"/>
    </location>
</feature>
<comment type="caution">
    <text evidence="3">Lacks conserved residue(s) required for the propagation of feature annotation.</text>
</comment>
<evidence type="ECO:0000256" key="3">
    <source>
        <dbReference type="PROSITE-ProRule" id="PRU00283"/>
    </source>
</evidence>
<dbReference type="Gene3D" id="2.60.40.1730">
    <property type="entry name" value="tricorn interacting facor f3 domain"/>
    <property type="match status" value="1"/>
</dbReference>
<dbReference type="GO" id="GO:0003777">
    <property type="term" value="F:microtubule motor activity"/>
    <property type="evidence" value="ECO:0007669"/>
    <property type="project" value="InterPro"/>
</dbReference>
<evidence type="ECO:0000256" key="4">
    <source>
        <dbReference type="SAM" id="Coils"/>
    </source>
</evidence>
<dbReference type="InterPro" id="IPR027417">
    <property type="entry name" value="P-loop_NTPase"/>
</dbReference>
<accession>A0A835HE88</accession>
<sequence>MLIRKEPRLRRNEGALGAKHAETFSEWFKLEVKKQVLLSKFIEVLIDREYGGFKVRINSLVDMAKKVPKEVGQCKMEHHGTGTMSVIIPNDLIDLAGSERALLRLVFEECALKEGSHINKSLMTLGTVIKKLSEGDMSHIADDKVDAKILQPSLGGNANTAIICNITLAQILTDAALLKRQKKEIEELRARLAFWRGDSQLVEHIVIEVVPLNAGNVLGAEDNKPIPKWEAIIRRTLNKSLQPEGGRHYVLWEDPFKKPCYLFALVAGKLESIDETFVTHSDLEALLLGTIPNITSLINKTIDELESEIDHLSRPIALDAGEMGNRPFRSTRWVLSLLNAFLDWLFVSVLRLGDARTALALFTLLSRKLNQVGPAGLFDATALVRPLLHR</sequence>
<dbReference type="GO" id="GO:0005524">
    <property type="term" value="F:ATP binding"/>
    <property type="evidence" value="ECO:0007669"/>
    <property type="project" value="InterPro"/>
</dbReference>
<dbReference type="InterPro" id="IPR036961">
    <property type="entry name" value="Kinesin_motor_dom_sf"/>
</dbReference>
<keyword evidence="1 4" id="KW-0175">Coiled coil</keyword>
<name>A0A835HE88_9MAGN</name>
<gene>
    <name evidence="6" type="ORF">IFM89_019575</name>
</gene>
<dbReference type="Gene3D" id="3.40.850.10">
    <property type="entry name" value="Kinesin motor domain"/>
    <property type="match status" value="1"/>
</dbReference>
<dbReference type="OrthoDB" id="3176171at2759"/>
<reference evidence="6 7" key="1">
    <citation type="submission" date="2020-10" db="EMBL/GenBank/DDBJ databases">
        <title>The Coptis chinensis genome and diversification of protoberbering-type alkaloids.</title>
        <authorList>
            <person name="Wang B."/>
            <person name="Shu S."/>
            <person name="Song C."/>
            <person name="Liu Y."/>
        </authorList>
    </citation>
    <scope>NUCLEOTIDE SEQUENCE [LARGE SCALE GENOMIC DNA]</scope>
    <source>
        <strain evidence="6">HL-2020</strain>
        <tissue evidence="6">Leaf</tissue>
    </source>
</reference>
<dbReference type="SUPFAM" id="SSF52540">
    <property type="entry name" value="P-loop containing nucleoside triphosphate hydrolases"/>
    <property type="match status" value="1"/>
</dbReference>
<dbReference type="SUPFAM" id="SSF63737">
    <property type="entry name" value="Leukotriene A4 hydrolase N-terminal domain"/>
    <property type="match status" value="1"/>
</dbReference>
<dbReference type="InterPro" id="IPR001752">
    <property type="entry name" value="Kinesin_motor_dom"/>
</dbReference>
<dbReference type="SMART" id="SM00129">
    <property type="entry name" value="KISc"/>
    <property type="match status" value="1"/>
</dbReference>
<evidence type="ECO:0000256" key="1">
    <source>
        <dbReference type="ARBA" id="ARBA00023054"/>
    </source>
</evidence>
<dbReference type="InterPro" id="IPR027640">
    <property type="entry name" value="Kinesin-like_fam"/>
</dbReference>
<dbReference type="PROSITE" id="PS50067">
    <property type="entry name" value="KINESIN_MOTOR_2"/>
    <property type="match status" value="1"/>
</dbReference>
<comment type="similarity">
    <text evidence="3">Belongs to the TRAFAC class myosin-kinesin ATPase superfamily. Kinesin family.</text>
</comment>
<feature type="non-terminal residue" evidence="6">
    <location>
        <position position="1"/>
    </location>
</feature>
<dbReference type="Pfam" id="PF00225">
    <property type="entry name" value="Kinesin"/>
    <property type="match status" value="1"/>
</dbReference>
<dbReference type="Proteomes" id="UP000631114">
    <property type="component" value="Unassembled WGS sequence"/>
</dbReference>
<evidence type="ECO:0000259" key="5">
    <source>
        <dbReference type="PROSITE" id="PS50067"/>
    </source>
</evidence>
<dbReference type="InterPro" id="IPR042097">
    <property type="entry name" value="Aminopeptidase_N-like_N_sf"/>
</dbReference>
<dbReference type="EMBL" id="JADFTS010000007">
    <property type="protein sequence ID" value="KAF9597561.1"/>
    <property type="molecule type" value="Genomic_DNA"/>
</dbReference>
<protein>
    <recommendedName>
        <fullName evidence="5">Kinesin motor domain-containing protein</fullName>
    </recommendedName>
</protein>
<dbReference type="GO" id="GO:0008017">
    <property type="term" value="F:microtubule binding"/>
    <property type="evidence" value="ECO:0007669"/>
    <property type="project" value="InterPro"/>
</dbReference>
<comment type="caution">
    <text evidence="6">The sequence shown here is derived from an EMBL/GenBank/DDBJ whole genome shotgun (WGS) entry which is preliminary data.</text>
</comment>
<dbReference type="AlphaFoldDB" id="A0A835HE88"/>
<dbReference type="PANTHER" id="PTHR47968">
    <property type="entry name" value="CENTROMERE PROTEIN E"/>
    <property type="match status" value="1"/>
</dbReference>
<evidence type="ECO:0000313" key="6">
    <source>
        <dbReference type="EMBL" id="KAF9597561.1"/>
    </source>
</evidence>